<gene>
    <name evidence="10" type="ORF">POLS_LOCUS6428</name>
</gene>
<organism evidence="10 11">
    <name type="scientific">Penicillium olsonii</name>
    <dbReference type="NCBI Taxonomy" id="99116"/>
    <lineage>
        <taxon>Eukaryota</taxon>
        <taxon>Fungi</taxon>
        <taxon>Dikarya</taxon>
        <taxon>Ascomycota</taxon>
        <taxon>Pezizomycotina</taxon>
        <taxon>Eurotiomycetes</taxon>
        <taxon>Eurotiomycetidae</taxon>
        <taxon>Eurotiales</taxon>
        <taxon>Aspergillaceae</taxon>
        <taxon>Penicillium</taxon>
    </lineage>
</organism>
<keyword evidence="11" id="KW-1185">Reference proteome</keyword>
<feature type="domain" description="Histidine-specific methyltransferase SAM-dependent" evidence="9">
    <location>
        <begin position="23"/>
        <end position="333"/>
    </location>
</feature>
<evidence type="ECO:0000256" key="2">
    <source>
        <dbReference type="ARBA" id="ARBA00008361"/>
    </source>
</evidence>
<dbReference type="InterPro" id="IPR017804">
    <property type="entry name" value="MeTrfase_EgtD-like"/>
</dbReference>
<dbReference type="InterPro" id="IPR017805">
    <property type="entry name" value="SAM_MeTrfase_EasF-type_put"/>
</dbReference>
<dbReference type="NCBIfam" id="TIGR03439">
    <property type="entry name" value="methyl_EasF"/>
    <property type="match status" value="1"/>
</dbReference>
<evidence type="ECO:0000313" key="11">
    <source>
        <dbReference type="Proteomes" id="UP001153618"/>
    </source>
</evidence>
<dbReference type="InterPro" id="IPR029063">
    <property type="entry name" value="SAM-dependent_MTases_sf"/>
</dbReference>
<dbReference type="EMBL" id="CAJVOS010000036">
    <property type="protein sequence ID" value="CAG8163698.1"/>
    <property type="molecule type" value="Genomic_DNA"/>
</dbReference>
<evidence type="ECO:0000259" key="9">
    <source>
        <dbReference type="Pfam" id="PF10017"/>
    </source>
</evidence>
<name>A0A9W4HY48_PENOL</name>
<evidence type="ECO:0000256" key="4">
    <source>
        <dbReference type="ARBA" id="ARBA00022589"/>
    </source>
</evidence>
<dbReference type="OrthoDB" id="659at2759"/>
<protein>
    <recommendedName>
        <fullName evidence="7">4-dimethylallyltryptophan N-methyltransferase</fullName>
        <ecNumber evidence="7">2.1.1.261</ecNumber>
    </recommendedName>
</protein>
<dbReference type="Pfam" id="PF10017">
    <property type="entry name" value="Methyltransf_33"/>
    <property type="match status" value="1"/>
</dbReference>
<dbReference type="PANTHER" id="PTHR43397">
    <property type="entry name" value="ERGOTHIONEINE BIOSYNTHESIS PROTEIN 1"/>
    <property type="match status" value="1"/>
</dbReference>
<dbReference type="InterPro" id="IPR019257">
    <property type="entry name" value="MeTrfase_dom"/>
</dbReference>
<reference evidence="10" key="1">
    <citation type="submission" date="2021-07" db="EMBL/GenBank/DDBJ databases">
        <authorList>
            <person name="Branca A.L. A."/>
        </authorList>
    </citation>
    <scope>NUCLEOTIDE SEQUENCE</scope>
</reference>
<dbReference type="GO" id="GO:0032259">
    <property type="term" value="P:methylation"/>
    <property type="evidence" value="ECO:0007669"/>
    <property type="project" value="UniProtKB-KW"/>
</dbReference>
<proteinExistence type="inferred from homology"/>
<dbReference type="AlphaFoldDB" id="A0A9W4HY48"/>
<evidence type="ECO:0000256" key="6">
    <source>
        <dbReference type="ARBA" id="ARBA00022679"/>
    </source>
</evidence>
<keyword evidence="6" id="KW-0808">Transferase</keyword>
<comment type="similarity">
    <text evidence="2">Belongs to the methyltransferase superfamily.</text>
</comment>
<evidence type="ECO:0000256" key="7">
    <source>
        <dbReference type="ARBA" id="ARBA00039094"/>
    </source>
</evidence>
<evidence type="ECO:0000256" key="8">
    <source>
        <dbReference type="ARBA" id="ARBA00049425"/>
    </source>
</evidence>
<accession>A0A9W4HY48</accession>
<evidence type="ECO:0000313" key="10">
    <source>
        <dbReference type="EMBL" id="CAG8163698.1"/>
    </source>
</evidence>
<comment type="caution">
    <text evidence="10">The sequence shown here is derived from an EMBL/GenBank/DDBJ whole genome shotgun (WGS) entry which is preliminary data.</text>
</comment>
<evidence type="ECO:0000256" key="5">
    <source>
        <dbReference type="ARBA" id="ARBA00022603"/>
    </source>
</evidence>
<dbReference type="EC" id="2.1.1.261" evidence="7"/>
<dbReference type="Gene3D" id="3.40.50.150">
    <property type="entry name" value="Vaccinia Virus protein VP39"/>
    <property type="match status" value="1"/>
</dbReference>
<evidence type="ECO:0000256" key="1">
    <source>
        <dbReference type="ARBA" id="ARBA00005107"/>
    </source>
</evidence>
<comment type="subunit">
    <text evidence="3">Homodimer.</text>
</comment>
<dbReference type="GO" id="GO:0009820">
    <property type="term" value="P:alkaloid metabolic process"/>
    <property type="evidence" value="ECO:0007669"/>
    <property type="project" value="UniProtKB-KW"/>
</dbReference>
<dbReference type="PIRSF" id="PIRSF018005">
    <property type="entry name" value="UCP018005"/>
    <property type="match status" value="1"/>
</dbReference>
<comment type="catalytic activity">
    <reaction evidence="8">
        <text>4-(3-methylbut-2-enyl)-L-tryptophan + S-adenosyl-L-methionine = 4-(3-methylbut-2-enyl)-L-abrine + S-adenosyl-L-homocysteine + H(+)</text>
        <dbReference type="Rhea" id="RHEA:34435"/>
        <dbReference type="ChEBI" id="CHEBI:15378"/>
        <dbReference type="ChEBI" id="CHEBI:57856"/>
        <dbReference type="ChEBI" id="CHEBI:58209"/>
        <dbReference type="ChEBI" id="CHEBI:59789"/>
        <dbReference type="ChEBI" id="CHEBI:67248"/>
        <dbReference type="EC" id="2.1.1.261"/>
    </reaction>
</comment>
<dbReference type="InterPro" id="IPR051128">
    <property type="entry name" value="EgtD_Methyltrsf_superfamily"/>
</dbReference>
<keyword evidence="5" id="KW-0489">Methyltransferase</keyword>
<comment type="pathway">
    <text evidence="1">Alkaloid biosynthesis; ergot alkaloid biosynthesis.</text>
</comment>
<evidence type="ECO:0000256" key="3">
    <source>
        <dbReference type="ARBA" id="ARBA00011738"/>
    </source>
</evidence>
<dbReference type="GO" id="GO:0008168">
    <property type="term" value="F:methyltransferase activity"/>
    <property type="evidence" value="ECO:0007669"/>
    <property type="project" value="UniProtKB-KW"/>
</dbReference>
<sequence>MGSISPSIIDIRRTRHENTIPNMVIEGLTQTPKTFPALLFYSSEGIEHWINHSHAADFYPRAEELRILEAEAASIAASIASHSVVVDLGSASAEKIVHILKAVEAQQKHIQFYALDLSDSALLSTIQEIQPEQFHYVQIAALHGTFDDGFHWLQNSPQARGHPHCLLMLGLTIGNYSRANAAKFIRTMAREGLAASCKQSSVILTIDSCKDENKVLRAYRADGVLPFAMASLPYANRLFGCQEKRVFREEDWEFDSFWNRSLGRHEASLVMRSSDTKLGSPLDMISMKKGEKVRFGCSHKYDKREREELIQSAGLKEVTSWSSSGCDVGFYQLKLA</sequence>
<dbReference type="PANTHER" id="PTHR43397:SF1">
    <property type="entry name" value="ERGOTHIONEINE BIOSYNTHESIS PROTEIN 1"/>
    <property type="match status" value="1"/>
</dbReference>
<keyword evidence="4" id="KW-0017">Alkaloid metabolism</keyword>
<dbReference type="Proteomes" id="UP001153618">
    <property type="component" value="Unassembled WGS sequence"/>
</dbReference>